<name>A0AAV2JNC2_KNICA</name>
<protein>
    <submittedName>
        <fullName evidence="2">Uncharacterized protein</fullName>
    </submittedName>
</protein>
<evidence type="ECO:0000313" key="3">
    <source>
        <dbReference type="Proteomes" id="UP001497482"/>
    </source>
</evidence>
<sequence length="120" mass="13166">MVNISSPTSIDQEDQTEPQALTPAQTTSTDQEKATPIRLTSSDPGQWPDVLNDAGEREGAHEQTSTTAPRGQTQTPKESSCSWEHELQKLSHHRHCCSRISLHQGPECSTGLRLSEDVTC</sequence>
<proteinExistence type="predicted"/>
<accession>A0AAV2JNC2</accession>
<evidence type="ECO:0000256" key="1">
    <source>
        <dbReference type="SAM" id="MobiDB-lite"/>
    </source>
</evidence>
<feature type="compositionally biased region" description="Polar residues" evidence="1">
    <location>
        <begin position="1"/>
        <end position="10"/>
    </location>
</feature>
<dbReference type="AlphaFoldDB" id="A0AAV2JNC2"/>
<dbReference type="EMBL" id="OZ035836">
    <property type="protein sequence ID" value="CAL1579005.1"/>
    <property type="molecule type" value="Genomic_DNA"/>
</dbReference>
<feature type="compositionally biased region" description="Polar residues" evidence="1">
    <location>
        <begin position="17"/>
        <end position="29"/>
    </location>
</feature>
<evidence type="ECO:0000313" key="2">
    <source>
        <dbReference type="EMBL" id="CAL1579005.1"/>
    </source>
</evidence>
<keyword evidence="3" id="KW-1185">Reference proteome</keyword>
<reference evidence="2 3" key="1">
    <citation type="submission" date="2024-04" db="EMBL/GenBank/DDBJ databases">
        <authorList>
            <person name="Waldvogel A.-M."/>
            <person name="Schoenle A."/>
        </authorList>
    </citation>
    <scope>NUCLEOTIDE SEQUENCE [LARGE SCALE GENOMIC DNA]</scope>
</reference>
<organism evidence="2 3">
    <name type="scientific">Knipowitschia caucasica</name>
    <name type="common">Caucasian dwarf goby</name>
    <name type="synonym">Pomatoschistus caucasicus</name>
    <dbReference type="NCBI Taxonomy" id="637954"/>
    <lineage>
        <taxon>Eukaryota</taxon>
        <taxon>Metazoa</taxon>
        <taxon>Chordata</taxon>
        <taxon>Craniata</taxon>
        <taxon>Vertebrata</taxon>
        <taxon>Euteleostomi</taxon>
        <taxon>Actinopterygii</taxon>
        <taxon>Neopterygii</taxon>
        <taxon>Teleostei</taxon>
        <taxon>Neoteleostei</taxon>
        <taxon>Acanthomorphata</taxon>
        <taxon>Gobiaria</taxon>
        <taxon>Gobiiformes</taxon>
        <taxon>Gobioidei</taxon>
        <taxon>Gobiidae</taxon>
        <taxon>Gobiinae</taxon>
        <taxon>Knipowitschia</taxon>
    </lineage>
</organism>
<feature type="region of interest" description="Disordered" evidence="1">
    <location>
        <begin position="1"/>
        <end position="85"/>
    </location>
</feature>
<feature type="compositionally biased region" description="Polar residues" evidence="1">
    <location>
        <begin position="62"/>
        <end position="82"/>
    </location>
</feature>
<dbReference type="Proteomes" id="UP001497482">
    <property type="component" value="Chromosome 14"/>
</dbReference>
<gene>
    <name evidence="2" type="ORF">KC01_LOCUS10101</name>
</gene>